<name>X1QNJ5_9ZZZZ</name>
<dbReference type="InterPro" id="IPR036921">
    <property type="entry name" value="PurM-like_N_sf"/>
</dbReference>
<reference evidence="1" key="1">
    <citation type="journal article" date="2014" name="Front. Microbiol.">
        <title>High frequency of phylogenetically diverse reductive dehalogenase-homologous genes in deep subseafloor sedimentary metagenomes.</title>
        <authorList>
            <person name="Kawai M."/>
            <person name="Futagami T."/>
            <person name="Toyoda A."/>
            <person name="Takaki Y."/>
            <person name="Nishi S."/>
            <person name="Hori S."/>
            <person name="Arai W."/>
            <person name="Tsubouchi T."/>
            <person name="Morono Y."/>
            <person name="Uchiyama I."/>
            <person name="Ito T."/>
            <person name="Fujiyama A."/>
            <person name="Inagaki F."/>
            <person name="Takami H."/>
        </authorList>
    </citation>
    <scope>NUCLEOTIDE SEQUENCE</scope>
    <source>
        <strain evidence="1">Expedition CK06-06</strain>
    </source>
</reference>
<feature type="non-terminal residue" evidence="1">
    <location>
        <position position="1"/>
    </location>
</feature>
<dbReference type="Gene3D" id="3.30.1330.10">
    <property type="entry name" value="PurM-like, N-terminal domain"/>
    <property type="match status" value="1"/>
</dbReference>
<organism evidence="1">
    <name type="scientific">marine sediment metagenome</name>
    <dbReference type="NCBI Taxonomy" id="412755"/>
    <lineage>
        <taxon>unclassified sequences</taxon>
        <taxon>metagenomes</taxon>
        <taxon>ecological metagenomes</taxon>
    </lineage>
</organism>
<dbReference type="EMBL" id="BARV01044205">
    <property type="protein sequence ID" value="GAI70149.1"/>
    <property type="molecule type" value="Genomic_DNA"/>
</dbReference>
<dbReference type="EMBL" id="BARV01044198">
    <property type="protein sequence ID" value="GAI70102.1"/>
    <property type="molecule type" value="Genomic_DNA"/>
</dbReference>
<sequence length="91" mass="10283">GQRYWLKYTKPVLIEEHLKSTVNNLSPGGKLLSHTISDVEDLNKNWIAEWMYQFAGTGKTYYESIGIDTVLMSVNDVIAQGAMPVVYTDEV</sequence>
<comment type="caution">
    <text evidence="1">The sequence shown here is derived from an EMBL/GenBank/DDBJ whole genome shotgun (WGS) entry which is preliminary data.</text>
</comment>
<accession>X1QNJ5</accession>
<feature type="non-terminal residue" evidence="1">
    <location>
        <position position="91"/>
    </location>
</feature>
<proteinExistence type="predicted"/>
<evidence type="ECO:0000313" key="1">
    <source>
        <dbReference type="EMBL" id="GAI70102.1"/>
    </source>
</evidence>
<dbReference type="AlphaFoldDB" id="X1QNJ5"/>
<dbReference type="SUPFAM" id="SSF55326">
    <property type="entry name" value="PurM N-terminal domain-like"/>
    <property type="match status" value="1"/>
</dbReference>
<protein>
    <submittedName>
        <fullName evidence="1">Uncharacterized protein</fullName>
    </submittedName>
</protein>
<evidence type="ECO:0000313" key="2">
    <source>
        <dbReference type="EMBL" id="GAI70149.1"/>
    </source>
</evidence>
<gene>
    <name evidence="1" type="ORF">S06H3_65556</name>
    <name evidence="2" type="ORF">S06H3_65561</name>
</gene>